<gene>
    <name evidence="2" type="ORF">PUN28_002174</name>
</gene>
<evidence type="ECO:0000313" key="3">
    <source>
        <dbReference type="Proteomes" id="UP001430953"/>
    </source>
</evidence>
<comment type="caution">
    <text evidence="2">The sequence shown here is derived from an EMBL/GenBank/DDBJ whole genome shotgun (WGS) entry which is preliminary data.</text>
</comment>
<feature type="signal peptide" evidence="1">
    <location>
        <begin position="1"/>
        <end position="23"/>
    </location>
</feature>
<reference evidence="2 3" key="1">
    <citation type="submission" date="2023-03" db="EMBL/GenBank/DDBJ databases">
        <title>High recombination rates correlate with genetic variation in Cardiocondyla obscurior ants.</title>
        <authorList>
            <person name="Errbii M."/>
        </authorList>
    </citation>
    <scope>NUCLEOTIDE SEQUENCE [LARGE SCALE GENOMIC DNA]</scope>
    <source>
        <strain evidence="2">Alpha-2009</strain>
        <tissue evidence="2">Whole body</tissue>
    </source>
</reference>
<sequence length="157" mass="17395">MINIKYILIVLITTFAPFPRWEAPQQPILQDLGVPKFSSTGLTRLSKPTSLRKTRALPSLPSTGRTRPSSIPLSPRLGRSRAFTFDRALPDLLQTVSTVTFGFVGELHTAPNIRDRDTLSDRHGLDGRVCTLRRISTTATLCPIDTAWTAELVHCAE</sequence>
<evidence type="ECO:0000256" key="1">
    <source>
        <dbReference type="SAM" id="SignalP"/>
    </source>
</evidence>
<dbReference type="EMBL" id="JADYXP020000002">
    <property type="protein sequence ID" value="KAL0130350.1"/>
    <property type="molecule type" value="Genomic_DNA"/>
</dbReference>
<keyword evidence="1" id="KW-0732">Signal</keyword>
<feature type="chain" id="PRO_5043498006" evidence="1">
    <location>
        <begin position="24"/>
        <end position="157"/>
    </location>
</feature>
<dbReference type="AlphaFoldDB" id="A0AAW2GST1"/>
<evidence type="ECO:0000313" key="2">
    <source>
        <dbReference type="EMBL" id="KAL0130350.1"/>
    </source>
</evidence>
<keyword evidence="3" id="KW-1185">Reference proteome</keyword>
<proteinExistence type="predicted"/>
<protein>
    <submittedName>
        <fullName evidence="2">Uncharacterized protein</fullName>
    </submittedName>
</protein>
<organism evidence="2 3">
    <name type="scientific">Cardiocondyla obscurior</name>
    <dbReference type="NCBI Taxonomy" id="286306"/>
    <lineage>
        <taxon>Eukaryota</taxon>
        <taxon>Metazoa</taxon>
        <taxon>Ecdysozoa</taxon>
        <taxon>Arthropoda</taxon>
        <taxon>Hexapoda</taxon>
        <taxon>Insecta</taxon>
        <taxon>Pterygota</taxon>
        <taxon>Neoptera</taxon>
        <taxon>Endopterygota</taxon>
        <taxon>Hymenoptera</taxon>
        <taxon>Apocrita</taxon>
        <taxon>Aculeata</taxon>
        <taxon>Formicoidea</taxon>
        <taxon>Formicidae</taxon>
        <taxon>Myrmicinae</taxon>
        <taxon>Cardiocondyla</taxon>
    </lineage>
</organism>
<accession>A0AAW2GST1</accession>
<name>A0AAW2GST1_9HYME</name>
<dbReference type="Proteomes" id="UP001430953">
    <property type="component" value="Unassembled WGS sequence"/>
</dbReference>